<gene>
    <name evidence="2" type="ORF">SETIT_6G151700v2</name>
</gene>
<feature type="region of interest" description="Disordered" evidence="1">
    <location>
        <begin position="1"/>
        <end position="106"/>
    </location>
</feature>
<proteinExistence type="predicted"/>
<reference evidence="2" key="2">
    <citation type="submission" date="2015-07" db="EMBL/GenBank/DDBJ databases">
        <authorList>
            <person name="Noorani M."/>
        </authorList>
    </citation>
    <scope>NUCLEOTIDE SEQUENCE</scope>
    <source>
        <strain evidence="2">Yugu1</strain>
    </source>
</reference>
<evidence type="ECO:0000256" key="1">
    <source>
        <dbReference type="SAM" id="MobiDB-lite"/>
    </source>
</evidence>
<protein>
    <submittedName>
        <fullName evidence="2">Uncharacterized protein</fullName>
    </submittedName>
</protein>
<evidence type="ECO:0000313" key="2">
    <source>
        <dbReference type="EMBL" id="RCV31126.1"/>
    </source>
</evidence>
<organism evidence="2">
    <name type="scientific">Setaria italica</name>
    <name type="common">Foxtail millet</name>
    <name type="synonym">Panicum italicum</name>
    <dbReference type="NCBI Taxonomy" id="4555"/>
    <lineage>
        <taxon>Eukaryota</taxon>
        <taxon>Viridiplantae</taxon>
        <taxon>Streptophyta</taxon>
        <taxon>Embryophyta</taxon>
        <taxon>Tracheophyta</taxon>
        <taxon>Spermatophyta</taxon>
        <taxon>Magnoliopsida</taxon>
        <taxon>Liliopsida</taxon>
        <taxon>Poales</taxon>
        <taxon>Poaceae</taxon>
        <taxon>PACMAD clade</taxon>
        <taxon>Panicoideae</taxon>
        <taxon>Panicodae</taxon>
        <taxon>Paniceae</taxon>
        <taxon>Cenchrinae</taxon>
        <taxon>Setaria</taxon>
    </lineage>
</organism>
<reference evidence="2" key="1">
    <citation type="journal article" date="2012" name="Nat. Biotechnol.">
        <title>Reference genome sequence of the model plant Setaria.</title>
        <authorList>
            <person name="Bennetzen J.L."/>
            <person name="Schmutz J."/>
            <person name="Wang H."/>
            <person name="Percifield R."/>
            <person name="Hawkins J."/>
            <person name="Pontaroli A.C."/>
            <person name="Estep M."/>
            <person name="Feng L."/>
            <person name="Vaughn J.N."/>
            <person name="Grimwood J."/>
            <person name="Jenkins J."/>
            <person name="Barry K."/>
            <person name="Lindquist E."/>
            <person name="Hellsten U."/>
            <person name="Deshpande S."/>
            <person name="Wang X."/>
            <person name="Wu X."/>
            <person name="Mitros T."/>
            <person name="Triplett J."/>
            <person name="Yang X."/>
            <person name="Ye C.Y."/>
            <person name="Mauro-Herrera M."/>
            <person name="Wang L."/>
            <person name="Li P."/>
            <person name="Sharma M."/>
            <person name="Sharma R."/>
            <person name="Ronald P.C."/>
            <person name="Panaud O."/>
            <person name="Kellogg E.A."/>
            <person name="Brutnell T.P."/>
            <person name="Doust A.N."/>
            <person name="Tuskan G.A."/>
            <person name="Rokhsar D."/>
            <person name="Devos K.M."/>
        </authorList>
    </citation>
    <scope>NUCLEOTIDE SEQUENCE [LARGE SCALE GENOMIC DNA]</scope>
    <source>
        <strain evidence="2">Yugu1</strain>
    </source>
</reference>
<feature type="compositionally biased region" description="Basic and acidic residues" evidence="1">
    <location>
        <begin position="47"/>
        <end position="63"/>
    </location>
</feature>
<dbReference type="AlphaFoldDB" id="A0A368RLP5"/>
<name>A0A368RLP5_SETIT</name>
<accession>A0A368RLP5</accession>
<sequence length="152" mass="15669">MASMPRAGPASGSLAPEADPPPAGRSRLGARSPLTSTAARGSLDGSGHQKLDLGGEHGGDAPHDGSQTAKAQPHGSGLLRQRRGEESKGEGVGGSAAWSPPVSPSVESDAGAFRVCHGFIPAYSTYALVPYFASTHYPHLVCTWNKLRNTEI</sequence>
<dbReference type="EMBL" id="CM003533">
    <property type="protein sequence ID" value="RCV31126.1"/>
    <property type="molecule type" value="Genomic_DNA"/>
</dbReference>